<organism evidence="2 3">
    <name type="scientific">Armillaria novae-zelandiae</name>
    <dbReference type="NCBI Taxonomy" id="153914"/>
    <lineage>
        <taxon>Eukaryota</taxon>
        <taxon>Fungi</taxon>
        <taxon>Dikarya</taxon>
        <taxon>Basidiomycota</taxon>
        <taxon>Agaricomycotina</taxon>
        <taxon>Agaricomycetes</taxon>
        <taxon>Agaricomycetidae</taxon>
        <taxon>Agaricales</taxon>
        <taxon>Marasmiineae</taxon>
        <taxon>Physalacriaceae</taxon>
        <taxon>Armillaria</taxon>
    </lineage>
</organism>
<dbReference type="AlphaFoldDB" id="A0AA39NJC4"/>
<name>A0AA39NJC4_9AGAR</name>
<accession>A0AA39NJC4</accession>
<sequence>KSGPAIRAFPSREPMVSPQAPKPIRSSTVTHLTFTWSPFIRYDSSVDLELEASYSTLTNLRCLNIKDWPNINPFLGTLSIRPGRNKIFPKMSELGVFCSNKYCSPLDMHILVKLIQSRRDQGALQEFKITCPQGVVNYDADTRSRWQQLCAPGGGIQISASI</sequence>
<gene>
    <name evidence="2" type="ORF">IW261DRAFT_1520907</name>
</gene>
<feature type="region of interest" description="Disordered" evidence="1">
    <location>
        <begin position="1"/>
        <end position="23"/>
    </location>
</feature>
<dbReference type="Proteomes" id="UP001175227">
    <property type="component" value="Unassembled WGS sequence"/>
</dbReference>
<feature type="non-terminal residue" evidence="2">
    <location>
        <position position="162"/>
    </location>
</feature>
<dbReference type="EMBL" id="JAUEPR010000081">
    <property type="protein sequence ID" value="KAK0466609.1"/>
    <property type="molecule type" value="Genomic_DNA"/>
</dbReference>
<reference evidence="2" key="1">
    <citation type="submission" date="2023-06" db="EMBL/GenBank/DDBJ databases">
        <authorList>
            <consortium name="Lawrence Berkeley National Laboratory"/>
            <person name="Ahrendt S."/>
            <person name="Sahu N."/>
            <person name="Indic B."/>
            <person name="Wong-Bajracharya J."/>
            <person name="Merenyi Z."/>
            <person name="Ke H.-M."/>
            <person name="Monk M."/>
            <person name="Kocsube S."/>
            <person name="Drula E."/>
            <person name="Lipzen A."/>
            <person name="Balint B."/>
            <person name="Henrissat B."/>
            <person name="Andreopoulos B."/>
            <person name="Martin F.M."/>
            <person name="Harder C.B."/>
            <person name="Rigling D."/>
            <person name="Ford K.L."/>
            <person name="Foster G.D."/>
            <person name="Pangilinan J."/>
            <person name="Papanicolaou A."/>
            <person name="Barry K."/>
            <person name="LaButti K."/>
            <person name="Viragh M."/>
            <person name="Koriabine M."/>
            <person name="Yan M."/>
            <person name="Riley R."/>
            <person name="Champramary S."/>
            <person name="Plett K.L."/>
            <person name="Tsai I.J."/>
            <person name="Slot J."/>
            <person name="Sipos G."/>
            <person name="Plett J."/>
            <person name="Nagy L.G."/>
            <person name="Grigoriev I.V."/>
        </authorList>
    </citation>
    <scope>NUCLEOTIDE SEQUENCE</scope>
    <source>
        <strain evidence="2">ICMP 16352</strain>
    </source>
</reference>
<evidence type="ECO:0000313" key="2">
    <source>
        <dbReference type="EMBL" id="KAK0466609.1"/>
    </source>
</evidence>
<evidence type="ECO:0000256" key="1">
    <source>
        <dbReference type="SAM" id="MobiDB-lite"/>
    </source>
</evidence>
<keyword evidence="3" id="KW-1185">Reference proteome</keyword>
<feature type="non-terminal residue" evidence="2">
    <location>
        <position position="1"/>
    </location>
</feature>
<comment type="caution">
    <text evidence="2">The sequence shown here is derived from an EMBL/GenBank/DDBJ whole genome shotgun (WGS) entry which is preliminary data.</text>
</comment>
<protein>
    <submittedName>
        <fullName evidence="2">Uncharacterized protein</fullName>
    </submittedName>
</protein>
<evidence type="ECO:0000313" key="3">
    <source>
        <dbReference type="Proteomes" id="UP001175227"/>
    </source>
</evidence>
<proteinExistence type="predicted"/>